<name>A0AAE8KZ21_9PSED</name>
<proteinExistence type="predicted"/>
<keyword evidence="3" id="KW-1185">Reference proteome</keyword>
<dbReference type="EMBL" id="LT629801">
    <property type="protein sequence ID" value="SDV02971.1"/>
    <property type="molecule type" value="Genomic_DNA"/>
</dbReference>
<dbReference type="Proteomes" id="UP000182085">
    <property type="component" value="Chromosome I"/>
</dbReference>
<organism evidence="2 3">
    <name type="scientific">Pseudomonas rhodesiae</name>
    <dbReference type="NCBI Taxonomy" id="76760"/>
    <lineage>
        <taxon>Bacteria</taxon>
        <taxon>Pseudomonadati</taxon>
        <taxon>Pseudomonadota</taxon>
        <taxon>Gammaproteobacteria</taxon>
        <taxon>Pseudomonadales</taxon>
        <taxon>Pseudomonadaceae</taxon>
        <taxon>Pseudomonas</taxon>
    </lineage>
</organism>
<evidence type="ECO:0000259" key="1">
    <source>
        <dbReference type="Pfam" id="PF20026"/>
    </source>
</evidence>
<gene>
    <name evidence="2" type="ORF">SAMN04490209_2036</name>
</gene>
<feature type="domain" description="DUF6434" evidence="1">
    <location>
        <begin position="3"/>
        <end position="65"/>
    </location>
</feature>
<dbReference type="InterPro" id="IPR045492">
    <property type="entry name" value="DUF6434"/>
</dbReference>
<sequence>MDIDWHRDVLTRATPITAQYKSTQNVRRFMRDQCGPTFKFDRAFMAWLRSGEPSTLGDVADQWCRLHGVNRSALENR</sequence>
<protein>
    <recommendedName>
        <fullName evidence="1">DUF6434 domain-containing protein</fullName>
    </recommendedName>
</protein>
<evidence type="ECO:0000313" key="2">
    <source>
        <dbReference type="EMBL" id="SDV02971.1"/>
    </source>
</evidence>
<dbReference type="Pfam" id="PF20026">
    <property type="entry name" value="DUF6434"/>
    <property type="match status" value="1"/>
</dbReference>
<accession>A0AAE8KZ21</accession>
<dbReference type="RefSeq" id="WP_034138328.1">
    <property type="nucleotide sequence ID" value="NZ_BAAAEG010000001.1"/>
</dbReference>
<reference evidence="2 3" key="1">
    <citation type="submission" date="2016-10" db="EMBL/GenBank/DDBJ databases">
        <authorList>
            <person name="Varghese N."/>
            <person name="Submissions S."/>
        </authorList>
    </citation>
    <scope>NUCLEOTIDE SEQUENCE [LARGE SCALE GENOMIC DNA]</scope>
    <source>
        <strain evidence="2 3">BS2777</strain>
    </source>
</reference>
<evidence type="ECO:0000313" key="3">
    <source>
        <dbReference type="Proteomes" id="UP000182085"/>
    </source>
</evidence>
<dbReference type="AlphaFoldDB" id="A0AAE8KZ21"/>